<dbReference type="KEGG" id="tut:107368503"/>
<dbReference type="EnsemblMetazoa" id="tetur27g00030.1">
    <property type="protein sequence ID" value="tetur27g00030.1"/>
    <property type="gene ID" value="tetur27g00030"/>
</dbReference>
<comment type="similarity">
    <text evidence="1">Belongs to the Bcl-2 family.</text>
</comment>
<evidence type="ECO:0000256" key="2">
    <source>
        <dbReference type="ARBA" id="ARBA00022703"/>
    </source>
</evidence>
<dbReference type="PRINTS" id="PR01862">
    <property type="entry name" value="BCL2FAMILY"/>
</dbReference>
<dbReference type="InterPro" id="IPR046371">
    <property type="entry name" value="Bcl-2_BH1-3"/>
</dbReference>
<dbReference type="GO" id="GO:0097192">
    <property type="term" value="P:extrinsic apoptotic signaling pathway in absence of ligand"/>
    <property type="evidence" value="ECO:0007669"/>
    <property type="project" value="TreeGrafter"/>
</dbReference>
<keyword evidence="3" id="KW-1133">Transmembrane helix</keyword>
<dbReference type="OrthoDB" id="6021377at2759"/>
<evidence type="ECO:0000256" key="1">
    <source>
        <dbReference type="ARBA" id="ARBA00009458"/>
    </source>
</evidence>
<dbReference type="OMA" id="DLRFWKT"/>
<dbReference type="PANTHER" id="PTHR11256:SF50">
    <property type="entry name" value="APOPTOSIS REGULATOR CED-9"/>
    <property type="match status" value="1"/>
</dbReference>
<dbReference type="EMBL" id="CAEY01000711">
    <property type="status" value="NOT_ANNOTATED_CDS"/>
    <property type="molecule type" value="Genomic_DNA"/>
</dbReference>
<sequence>MALDKKDIEIIVYNYFRQQFVIKDVQWTPPHNRSTQTEERNITRFVDALNQLTSNFRSSEGFSQLHEKLETVIPSLDHYAADRFDEAGYVVFSGIAEHLCAEGIRWSHILTLFVFTFELANEYLQIKDDLTIVESIANWLILYVSERLLEWINNHGGSNGLVEYSNHSSSSNNFTDLRFWKTAFLATGIFALISFSMHLLNK</sequence>
<dbReference type="Gene3D" id="1.10.437.10">
    <property type="entry name" value="Blc2-like"/>
    <property type="match status" value="1"/>
</dbReference>
<evidence type="ECO:0000259" key="4">
    <source>
        <dbReference type="SMART" id="SM00337"/>
    </source>
</evidence>
<dbReference type="AlphaFoldDB" id="T1KYB0"/>
<dbReference type="STRING" id="32264.T1KYB0"/>
<dbReference type="GO" id="GO:0042981">
    <property type="term" value="P:regulation of apoptotic process"/>
    <property type="evidence" value="ECO:0007669"/>
    <property type="project" value="InterPro"/>
</dbReference>
<dbReference type="InterPro" id="IPR026298">
    <property type="entry name" value="Bcl-2_fam"/>
</dbReference>
<proteinExistence type="inferred from homology"/>
<evidence type="ECO:0000313" key="6">
    <source>
        <dbReference type="Proteomes" id="UP000015104"/>
    </source>
</evidence>
<dbReference type="GO" id="GO:0005741">
    <property type="term" value="C:mitochondrial outer membrane"/>
    <property type="evidence" value="ECO:0007669"/>
    <property type="project" value="TreeGrafter"/>
</dbReference>
<keyword evidence="2" id="KW-0053">Apoptosis</keyword>
<dbReference type="SMART" id="SM00337">
    <property type="entry name" value="BCL"/>
    <property type="match status" value="1"/>
</dbReference>
<protein>
    <recommendedName>
        <fullName evidence="4">Bcl-2 Bcl-2 homology region 1-3 domain-containing protein</fullName>
    </recommendedName>
</protein>
<dbReference type="GO" id="GO:0008630">
    <property type="term" value="P:intrinsic apoptotic signaling pathway in response to DNA damage"/>
    <property type="evidence" value="ECO:0007669"/>
    <property type="project" value="TreeGrafter"/>
</dbReference>
<dbReference type="PROSITE" id="PS50062">
    <property type="entry name" value="BCL2_FAMILY"/>
    <property type="match status" value="1"/>
</dbReference>
<keyword evidence="3" id="KW-0812">Transmembrane</keyword>
<organism evidence="5 6">
    <name type="scientific">Tetranychus urticae</name>
    <name type="common">Two-spotted spider mite</name>
    <dbReference type="NCBI Taxonomy" id="32264"/>
    <lineage>
        <taxon>Eukaryota</taxon>
        <taxon>Metazoa</taxon>
        <taxon>Ecdysozoa</taxon>
        <taxon>Arthropoda</taxon>
        <taxon>Chelicerata</taxon>
        <taxon>Arachnida</taxon>
        <taxon>Acari</taxon>
        <taxon>Acariformes</taxon>
        <taxon>Trombidiformes</taxon>
        <taxon>Prostigmata</taxon>
        <taxon>Eleutherengona</taxon>
        <taxon>Raphignathae</taxon>
        <taxon>Tetranychoidea</taxon>
        <taxon>Tetranychidae</taxon>
        <taxon>Tetranychus</taxon>
    </lineage>
</organism>
<dbReference type="SUPFAM" id="SSF56854">
    <property type="entry name" value="Bcl-2 inhibitors of programmed cell death"/>
    <property type="match status" value="1"/>
</dbReference>
<dbReference type="Proteomes" id="UP000015104">
    <property type="component" value="Unassembled WGS sequence"/>
</dbReference>
<dbReference type="PANTHER" id="PTHR11256">
    <property type="entry name" value="BCL-2 RELATED"/>
    <property type="match status" value="1"/>
</dbReference>
<feature type="domain" description="Bcl-2 Bcl-2 homology region 1-3" evidence="4">
    <location>
        <begin position="63"/>
        <end position="158"/>
    </location>
</feature>
<gene>
    <name evidence="5" type="primary">107368503</name>
</gene>
<dbReference type="InterPro" id="IPR036834">
    <property type="entry name" value="Bcl-2-like_sf"/>
</dbReference>
<evidence type="ECO:0000256" key="3">
    <source>
        <dbReference type="SAM" id="Phobius"/>
    </source>
</evidence>
<dbReference type="HOGENOM" id="CLU_117353_0_0_1"/>
<keyword evidence="6" id="KW-1185">Reference proteome</keyword>
<name>T1KYB0_TETUR</name>
<dbReference type="InterPro" id="IPR002475">
    <property type="entry name" value="Bcl2-like"/>
</dbReference>
<keyword evidence="3" id="KW-0472">Membrane</keyword>
<reference evidence="6" key="1">
    <citation type="submission" date="2011-08" db="EMBL/GenBank/DDBJ databases">
        <authorList>
            <person name="Rombauts S."/>
        </authorList>
    </citation>
    <scope>NUCLEOTIDE SEQUENCE</scope>
    <source>
        <strain evidence="6">London</strain>
    </source>
</reference>
<dbReference type="GO" id="GO:0001836">
    <property type="term" value="P:release of cytochrome c from mitochondria"/>
    <property type="evidence" value="ECO:0007669"/>
    <property type="project" value="TreeGrafter"/>
</dbReference>
<feature type="transmembrane region" description="Helical" evidence="3">
    <location>
        <begin position="179"/>
        <end position="200"/>
    </location>
</feature>
<evidence type="ECO:0000313" key="5">
    <source>
        <dbReference type="EnsemblMetazoa" id="tetur27g00030.1"/>
    </source>
</evidence>
<accession>T1KYB0</accession>
<dbReference type="Pfam" id="PF00452">
    <property type="entry name" value="Bcl-2"/>
    <property type="match status" value="1"/>
</dbReference>
<reference evidence="5" key="2">
    <citation type="submission" date="2015-06" db="UniProtKB">
        <authorList>
            <consortium name="EnsemblMetazoa"/>
        </authorList>
    </citation>
    <scope>IDENTIFICATION</scope>
</reference>
<dbReference type="GO" id="GO:0051400">
    <property type="term" value="F:BH domain binding"/>
    <property type="evidence" value="ECO:0007669"/>
    <property type="project" value="TreeGrafter"/>
</dbReference>